<evidence type="ECO:0000256" key="3">
    <source>
        <dbReference type="ARBA" id="ARBA00023163"/>
    </source>
</evidence>
<dbReference type="PANTHER" id="PTHR43280">
    <property type="entry name" value="ARAC-FAMILY TRANSCRIPTIONAL REGULATOR"/>
    <property type="match status" value="1"/>
</dbReference>
<dbReference type="SUPFAM" id="SSF46689">
    <property type="entry name" value="Homeodomain-like"/>
    <property type="match status" value="2"/>
</dbReference>
<evidence type="ECO:0000259" key="4">
    <source>
        <dbReference type="PROSITE" id="PS01124"/>
    </source>
</evidence>
<proteinExistence type="predicted"/>
<dbReference type="PANTHER" id="PTHR43280:SF2">
    <property type="entry name" value="HTH-TYPE TRANSCRIPTIONAL REGULATOR EXSA"/>
    <property type="match status" value="1"/>
</dbReference>
<dbReference type="PROSITE" id="PS01124">
    <property type="entry name" value="HTH_ARAC_FAMILY_2"/>
    <property type="match status" value="1"/>
</dbReference>
<dbReference type="Gene3D" id="1.10.10.60">
    <property type="entry name" value="Homeodomain-like"/>
    <property type="match status" value="2"/>
</dbReference>
<accession>A0ABV2TFZ3</accession>
<keyword evidence="2" id="KW-0238">DNA-binding</keyword>
<dbReference type="InterPro" id="IPR018060">
    <property type="entry name" value="HTH_AraC"/>
</dbReference>
<evidence type="ECO:0000313" key="5">
    <source>
        <dbReference type="EMBL" id="MET7001587.1"/>
    </source>
</evidence>
<name>A0ABV2TFZ3_9BACT</name>
<sequence>MKVIFEHQSNPSGAGFLVKEYIQTHFTSPYHFHDLYELILIKKSYGKLYAAKKIINFQDNDVYLFGPDFAHCFYNEKSFIEKGEKAHAIAIFFKKDFLGEGFFENAKYVKVNELLGKSTSGLHLTKTTPVIQELFSNITKQRGLDELITFLTLLSQISQLPQSSLGVINETQFVTKFTNKDSARLEPVINYVMENFREEVDSKTAAKLAHLSESAFCRYFKGRMEQTFSQFVNHVRVAHATNLLLTEEWDILRIYFESGFKNLSYFNRQFRHFTGQSPKEYRRSFYSKSENLVMDSRED</sequence>
<dbReference type="Proteomes" id="UP001549749">
    <property type="component" value="Unassembled WGS sequence"/>
</dbReference>
<feature type="domain" description="HTH araC/xylS-type" evidence="4">
    <location>
        <begin position="186"/>
        <end position="284"/>
    </location>
</feature>
<protein>
    <submittedName>
        <fullName evidence="5">AraC family transcriptional regulator</fullName>
    </submittedName>
</protein>
<dbReference type="InterPro" id="IPR009057">
    <property type="entry name" value="Homeodomain-like_sf"/>
</dbReference>
<dbReference type="SMART" id="SM00342">
    <property type="entry name" value="HTH_ARAC"/>
    <property type="match status" value="1"/>
</dbReference>
<keyword evidence="1" id="KW-0805">Transcription regulation</keyword>
<evidence type="ECO:0000256" key="2">
    <source>
        <dbReference type="ARBA" id="ARBA00023125"/>
    </source>
</evidence>
<dbReference type="EMBL" id="JBEXAC010000004">
    <property type="protein sequence ID" value="MET7001587.1"/>
    <property type="molecule type" value="Genomic_DNA"/>
</dbReference>
<comment type="caution">
    <text evidence="5">The sequence shown here is derived from an EMBL/GenBank/DDBJ whole genome shotgun (WGS) entry which is preliminary data.</text>
</comment>
<reference evidence="5 6" key="1">
    <citation type="submission" date="2024-06" db="EMBL/GenBank/DDBJ databases">
        <title>Chitinophaga defluvii sp. nov., isolated from municipal sewage.</title>
        <authorList>
            <person name="Zhang L."/>
        </authorList>
    </citation>
    <scope>NUCLEOTIDE SEQUENCE [LARGE SCALE GENOMIC DNA]</scope>
    <source>
        <strain evidence="5 6">H8</strain>
    </source>
</reference>
<keyword evidence="3" id="KW-0804">Transcription</keyword>
<evidence type="ECO:0000256" key="1">
    <source>
        <dbReference type="ARBA" id="ARBA00023015"/>
    </source>
</evidence>
<evidence type="ECO:0000313" key="6">
    <source>
        <dbReference type="Proteomes" id="UP001549749"/>
    </source>
</evidence>
<gene>
    <name evidence="5" type="ORF">ABR189_29665</name>
</gene>
<dbReference type="Pfam" id="PF12833">
    <property type="entry name" value="HTH_18"/>
    <property type="match status" value="1"/>
</dbReference>
<dbReference type="RefSeq" id="WP_354664161.1">
    <property type="nucleotide sequence ID" value="NZ_JBEXAC010000004.1"/>
</dbReference>
<keyword evidence="6" id="KW-1185">Reference proteome</keyword>
<organism evidence="5 6">
    <name type="scientific">Chitinophaga defluvii</name>
    <dbReference type="NCBI Taxonomy" id="3163343"/>
    <lineage>
        <taxon>Bacteria</taxon>
        <taxon>Pseudomonadati</taxon>
        <taxon>Bacteroidota</taxon>
        <taxon>Chitinophagia</taxon>
        <taxon>Chitinophagales</taxon>
        <taxon>Chitinophagaceae</taxon>
        <taxon>Chitinophaga</taxon>
    </lineage>
</organism>